<protein>
    <submittedName>
        <fullName evidence="1">Enamine deaminase RidA, house cleaning of reactive enamine intermediates, YjgF/YER057c/UK114 family</fullName>
    </submittedName>
</protein>
<reference evidence="1 2" key="1">
    <citation type="submission" date="2016-11" db="EMBL/GenBank/DDBJ databases">
        <authorList>
            <person name="Jaros S."/>
            <person name="Januszkiewicz K."/>
            <person name="Wedrychowicz H."/>
        </authorList>
    </citation>
    <scope>NUCLEOTIDE SEQUENCE [LARGE SCALE GENOMIC DNA]</scope>
    <source>
        <strain evidence="1 2">DSM 44523</strain>
    </source>
</reference>
<dbReference type="CDD" id="cd00448">
    <property type="entry name" value="YjgF_YER057c_UK114_family"/>
    <property type="match status" value="1"/>
</dbReference>
<accession>A0A1M5LAL7</accession>
<dbReference type="Pfam" id="PF01042">
    <property type="entry name" value="Ribonuc_L-PSP"/>
    <property type="match status" value="1"/>
</dbReference>
<dbReference type="RefSeq" id="WP_073488595.1">
    <property type="nucleotide sequence ID" value="NZ_FQVN01000011.1"/>
</dbReference>
<evidence type="ECO:0000313" key="2">
    <source>
        <dbReference type="Proteomes" id="UP000184501"/>
    </source>
</evidence>
<dbReference type="InterPro" id="IPR006175">
    <property type="entry name" value="YjgF/YER057c/UK114"/>
</dbReference>
<dbReference type="Proteomes" id="UP000184501">
    <property type="component" value="Unassembled WGS sequence"/>
</dbReference>
<sequence>MAHRIVNPDDLAEPSGFAHAVVAAPGTTVHLGGQTAQGRDGAIVGDTVVEQFDVAAGNVVRALAAAGARPDHLVSLIIYVTDVAEYRATLRELGPVYRRHFGRHYPAVALLGVAALFDPAARVELVGTAVIPHPTPGEARP</sequence>
<dbReference type="PANTHER" id="PTHR43857">
    <property type="entry name" value="BLR7761 PROTEIN"/>
    <property type="match status" value="1"/>
</dbReference>
<dbReference type="InterPro" id="IPR035959">
    <property type="entry name" value="RutC-like_sf"/>
</dbReference>
<dbReference type="SUPFAM" id="SSF55298">
    <property type="entry name" value="YjgF-like"/>
    <property type="match status" value="1"/>
</dbReference>
<dbReference type="OrthoDB" id="9815126at2"/>
<gene>
    <name evidence="1" type="ORF">SAMN05444320_11136</name>
</gene>
<dbReference type="Gene3D" id="3.30.1330.40">
    <property type="entry name" value="RutC-like"/>
    <property type="match status" value="1"/>
</dbReference>
<organism evidence="1 2">
    <name type="scientific">Streptoalloteichus hindustanus</name>
    <dbReference type="NCBI Taxonomy" id="2017"/>
    <lineage>
        <taxon>Bacteria</taxon>
        <taxon>Bacillati</taxon>
        <taxon>Actinomycetota</taxon>
        <taxon>Actinomycetes</taxon>
        <taxon>Pseudonocardiales</taxon>
        <taxon>Pseudonocardiaceae</taxon>
        <taxon>Streptoalloteichus</taxon>
    </lineage>
</organism>
<dbReference type="EMBL" id="FQVN01000011">
    <property type="protein sequence ID" value="SHG61759.1"/>
    <property type="molecule type" value="Genomic_DNA"/>
</dbReference>
<evidence type="ECO:0000313" key="1">
    <source>
        <dbReference type="EMBL" id="SHG61759.1"/>
    </source>
</evidence>
<keyword evidence="2" id="KW-1185">Reference proteome</keyword>
<proteinExistence type="predicted"/>
<dbReference type="STRING" id="2017.SAMN05444320_11136"/>
<name>A0A1M5LAL7_STRHI</name>
<dbReference type="PANTHER" id="PTHR43857:SF1">
    <property type="entry name" value="YJGH FAMILY PROTEIN"/>
    <property type="match status" value="1"/>
</dbReference>
<dbReference type="AlphaFoldDB" id="A0A1M5LAL7"/>